<evidence type="ECO:0000259" key="1">
    <source>
        <dbReference type="Pfam" id="PF12902"/>
    </source>
</evidence>
<evidence type="ECO:0000313" key="2">
    <source>
        <dbReference type="EMBL" id="VIO78164.1"/>
    </source>
</evidence>
<proteinExistence type="predicted"/>
<dbReference type="EMBL" id="CAADFC020000030">
    <property type="protein sequence ID" value="VIO78164.1"/>
    <property type="molecule type" value="Genomic_DNA"/>
</dbReference>
<accession>A0A508TV59</accession>
<organism evidence="2 3">
    <name type="scientific">Bradyrhizobium ivorense</name>
    <dbReference type="NCBI Taxonomy" id="2511166"/>
    <lineage>
        <taxon>Bacteria</taxon>
        <taxon>Pseudomonadati</taxon>
        <taxon>Pseudomonadota</taxon>
        <taxon>Alphaproteobacteria</taxon>
        <taxon>Hyphomicrobiales</taxon>
        <taxon>Nitrobacteraceae</taxon>
        <taxon>Bradyrhizobium</taxon>
    </lineage>
</organism>
<dbReference type="InterPro" id="IPR026820">
    <property type="entry name" value="VioB/RebD_dom"/>
</dbReference>
<protein>
    <recommendedName>
        <fullName evidence="1">Iminophenyl-pyruvate dimer synthase domain-containing protein</fullName>
    </recommendedName>
</protein>
<dbReference type="InterPro" id="IPR012347">
    <property type="entry name" value="Ferritin-like"/>
</dbReference>
<dbReference type="OrthoDB" id="8212190at2"/>
<feature type="domain" description="Iminophenyl-pyruvate dimer synthase" evidence="1">
    <location>
        <begin position="336"/>
        <end position="447"/>
    </location>
</feature>
<dbReference type="AlphaFoldDB" id="A0A508TV59"/>
<dbReference type="Proteomes" id="UP000328092">
    <property type="component" value="Unassembled WGS sequence"/>
</dbReference>
<gene>
    <name evidence="2" type="ORF">CI1B_72670</name>
</gene>
<dbReference type="Gene3D" id="1.20.1260.10">
    <property type="match status" value="1"/>
</dbReference>
<keyword evidence="3" id="KW-1185">Reference proteome</keyword>
<evidence type="ECO:0000313" key="3">
    <source>
        <dbReference type="Proteomes" id="UP000328092"/>
    </source>
</evidence>
<reference evidence="2" key="1">
    <citation type="submission" date="2019-02" db="EMBL/GenBank/DDBJ databases">
        <authorList>
            <person name="Pothier F.J."/>
        </authorList>
    </citation>
    <scope>NUCLEOTIDE SEQUENCE</scope>
    <source>
        <strain evidence="2">CI-1B</strain>
    </source>
</reference>
<name>A0A508TV59_9BRAD</name>
<comment type="caution">
    <text evidence="2">The sequence shown here is derived from an EMBL/GenBank/DDBJ whole genome shotgun (WGS) entry which is preliminary data.</text>
</comment>
<dbReference type="RefSeq" id="WP_139863830.1">
    <property type="nucleotide sequence ID" value="NZ_CAADFC020000030.1"/>
</dbReference>
<dbReference type="Pfam" id="PF12902">
    <property type="entry name" value="Ferritin-like"/>
    <property type="match status" value="1"/>
</dbReference>
<sequence length="578" mass="65716">MHNGSGKIFPRNLTARAAYQVPGNPVVTRLEDVVANCYPGLELDVRNFDRRFFPGLVFEFVARQDNTASYKEPNRYGAWLHYVDVLMDPDVQSEAPEVKKLRIDLLLNAGTLAAHDDWYLEWVEQKGKRLSMRHHNPDNPDYPLDGLYVWRLLRGLEPGPLTIGLRRREGDDSEIVLEGWRRNFVDPVTGVISGAYQPGELLQSLCSPWQHDFRDCSCMYWAANHPDVVFQELGPDDEKLPNGQAADPLLANLRVDWLRSDRSRDATAAAENTIAKNRPYQFDHFQINQEWQRLNVVVRDQEIDQVYAPPPDKDKAEPFDTPEQLAKELREKLGPMEMALALEYVYARFSLLSPEQADHSGWPTMRDDVAFIRGVLMIIASCEMQHLRWVNELLWILHNAKLISSYAPVLHPAKTLPDGKRGWRNAVLSPLTPDTLTRFIDIERPSGVLDGAYARVIATLRLPIYPKLAIELAERIDSDGIDHYSKFCEVEVALKTYRGANPALPYLREIAVGTPNEAKDALKVYHEILRLLGNGYTDYARDQLEEGAPFVMAARAKMNELLTVGEALALRGIGIPFW</sequence>